<dbReference type="GO" id="GO:0004819">
    <property type="term" value="F:glutamine-tRNA ligase activity"/>
    <property type="evidence" value="ECO:0007669"/>
    <property type="project" value="InterPro"/>
</dbReference>
<feature type="domain" description="C2H2-type" evidence="12">
    <location>
        <begin position="914"/>
        <end position="942"/>
    </location>
</feature>
<dbReference type="InterPro" id="IPR007639">
    <property type="entry name" value="Gln-tRNA-synth_Ib_RNA-bd_N"/>
</dbReference>
<dbReference type="GO" id="GO:0005829">
    <property type="term" value="C:cytosol"/>
    <property type="evidence" value="ECO:0007669"/>
    <property type="project" value="TreeGrafter"/>
</dbReference>
<keyword evidence="2" id="KW-0479">Metal-binding</keyword>
<feature type="compositionally biased region" description="Basic and acidic residues" evidence="11">
    <location>
        <begin position="1332"/>
        <end position="1341"/>
    </location>
</feature>
<feature type="domain" description="C2H2-type" evidence="12">
    <location>
        <begin position="594"/>
        <end position="616"/>
    </location>
</feature>
<dbReference type="CDD" id="cd00807">
    <property type="entry name" value="GlnRS_core"/>
    <property type="match status" value="1"/>
</dbReference>
<dbReference type="InterPro" id="IPR049437">
    <property type="entry name" value="tRNA-synt_1c_C2"/>
</dbReference>
<dbReference type="Pfam" id="PF00749">
    <property type="entry name" value="tRNA-synt_1c"/>
    <property type="match status" value="1"/>
</dbReference>
<feature type="compositionally biased region" description="Acidic residues" evidence="11">
    <location>
        <begin position="315"/>
        <end position="326"/>
    </location>
</feature>
<feature type="domain" description="C2H2-type" evidence="12">
    <location>
        <begin position="801"/>
        <end position="828"/>
    </location>
</feature>
<dbReference type="InterPro" id="IPR001214">
    <property type="entry name" value="SET_dom"/>
</dbReference>
<dbReference type="Pfam" id="PF00096">
    <property type="entry name" value="zf-C2H2"/>
    <property type="match status" value="2"/>
</dbReference>
<dbReference type="EMBL" id="CAJVCH010349716">
    <property type="protein sequence ID" value="CAG7815652.1"/>
    <property type="molecule type" value="Genomic_DNA"/>
</dbReference>
<evidence type="ECO:0000313" key="14">
    <source>
        <dbReference type="Proteomes" id="UP000708208"/>
    </source>
</evidence>
<dbReference type="PROSITE" id="PS50157">
    <property type="entry name" value="ZINC_FINGER_C2H2_2"/>
    <property type="match status" value="9"/>
</dbReference>
<keyword evidence="7" id="KW-0067">ATP-binding</keyword>
<reference evidence="13" key="1">
    <citation type="submission" date="2021-06" db="EMBL/GenBank/DDBJ databases">
        <authorList>
            <person name="Hodson N. C."/>
            <person name="Mongue J. A."/>
            <person name="Jaron S. K."/>
        </authorList>
    </citation>
    <scope>NUCLEOTIDE SEQUENCE</scope>
</reference>
<dbReference type="PANTHER" id="PTHR43097">
    <property type="entry name" value="GLUTAMINE-TRNA LIGASE"/>
    <property type="match status" value="1"/>
</dbReference>
<keyword evidence="4" id="KW-0547">Nucleotide-binding</keyword>
<feature type="domain" description="C2H2-type" evidence="12">
    <location>
        <begin position="774"/>
        <end position="801"/>
    </location>
</feature>
<dbReference type="FunFam" id="1.10.10.2420:FF:000001">
    <property type="entry name" value="Glutamine--tRNA ligase cytoplasmic"/>
    <property type="match status" value="1"/>
</dbReference>
<evidence type="ECO:0000256" key="6">
    <source>
        <dbReference type="ARBA" id="ARBA00022833"/>
    </source>
</evidence>
<dbReference type="FunFam" id="3.40.50.620:FF:000037">
    <property type="entry name" value="Glutamine--tRNA ligase cytoplasmic"/>
    <property type="match status" value="1"/>
</dbReference>
<dbReference type="GO" id="GO:0008270">
    <property type="term" value="F:zinc ion binding"/>
    <property type="evidence" value="ECO:0007669"/>
    <property type="project" value="UniProtKB-KW"/>
</dbReference>
<feature type="region of interest" description="Disordered" evidence="11">
    <location>
        <begin position="1332"/>
        <end position="1381"/>
    </location>
</feature>
<dbReference type="PROSITE" id="PS00178">
    <property type="entry name" value="AA_TRNA_LIGASE_I"/>
    <property type="match status" value="1"/>
</dbReference>
<dbReference type="OrthoDB" id="10250478at2759"/>
<dbReference type="Pfam" id="PF04558">
    <property type="entry name" value="tRNA_synt_1c_R1"/>
    <property type="match status" value="1"/>
</dbReference>
<evidence type="ECO:0000256" key="8">
    <source>
        <dbReference type="ARBA" id="ARBA00022917"/>
    </source>
</evidence>
<keyword evidence="1" id="KW-0436">Ligase</keyword>
<feature type="domain" description="C2H2-type" evidence="12">
    <location>
        <begin position="856"/>
        <end position="878"/>
    </location>
</feature>
<dbReference type="Pfam" id="PF03950">
    <property type="entry name" value="tRNA-synt_1c_C"/>
    <property type="match status" value="1"/>
</dbReference>
<keyword evidence="6" id="KW-0862">Zinc</keyword>
<keyword evidence="5 10" id="KW-0863">Zinc-finger</keyword>
<feature type="compositionally biased region" description="Polar residues" evidence="11">
    <location>
        <begin position="206"/>
        <end position="219"/>
    </location>
</feature>
<evidence type="ECO:0000256" key="1">
    <source>
        <dbReference type="ARBA" id="ARBA00022598"/>
    </source>
</evidence>
<dbReference type="PROSITE" id="PS00028">
    <property type="entry name" value="ZINC_FINGER_C2H2_1"/>
    <property type="match status" value="11"/>
</dbReference>
<gene>
    <name evidence="13" type="ORF">AFUS01_LOCUS26318</name>
</gene>
<dbReference type="InterPro" id="IPR020058">
    <property type="entry name" value="Glu/Gln-tRNA-synth_Ib_cat-dom"/>
</dbReference>
<name>A0A8J2PAS5_9HEXA</name>
<feature type="domain" description="C2H2-type" evidence="12">
    <location>
        <begin position="522"/>
        <end position="550"/>
    </location>
</feature>
<keyword evidence="8" id="KW-0648">Protein biosynthesis</keyword>
<evidence type="ECO:0000313" key="13">
    <source>
        <dbReference type="EMBL" id="CAG7815652.1"/>
    </source>
</evidence>
<dbReference type="Pfam" id="PF20974">
    <property type="entry name" value="tRNA-synt_1c_C2"/>
    <property type="match status" value="1"/>
</dbReference>
<keyword evidence="9" id="KW-0030">Aminoacyl-tRNA synthetase</keyword>
<dbReference type="InterPro" id="IPR013087">
    <property type="entry name" value="Znf_C2H2_type"/>
</dbReference>
<dbReference type="FunFam" id="3.30.160.60:FF:000110">
    <property type="entry name" value="Zinc finger protein-like"/>
    <property type="match status" value="1"/>
</dbReference>
<dbReference type="InterPro" id="IPR004514">
    <property type="entry name" value="Gln-tRNA-synth"/>
</dbReference>
<dbReference type="GO" id="GO:0017101">
    <property type="term" value="C:aminoacyl-tRNA synthetase multienzyme complex"/>
    <property type="evidence" value="ECO:0007669"/>
    <property type="project" value="TreeGrafter"/>
</dbReference>
<evidence type="ECO:0000256" key="5">
    <source>
        <dbReference type="ARBA" id="ARBA00022771"/>
    </source>
</evidence>
<dbReference type="PANTHER" id="PTHR43097:SF4">
    <property type="entry name" value="GLUTAMINE--TRNA LIGASE"/>
    <property type="match status" value="1"/>
</dbReference>
<feature type="domain" description="C2H2-type" evidence="12">
    <location>
        <begin position="886"/>
        <end position="913"/>
    </location>
</feature>
<evidence type="ECO:0000256" key="4">
    <source>
        <dbReference type="ARBA" id="ARBA00022741"/>
    </source>
</evidence>
<dbReference type="Pfam" id="PF21549">
    <property type="entry name" value="PRDM2_PR"/>
    <property type="match status" value="1"/>
</dbReference>
<feature type="region of interest" description="Disordered" evidence="11">
    <location>
        <begin position="315"/>
        <end position="342"/>
    </location>
</feature>
<dbReference type="InterPro" id="IPR020059">
    <property type="entry name" value="Glu/Gln-tRNA-synth_Ib_codon-bd"/>
</dbReference>
<dbReference type="Proteomes" id="UP000708208">
    <property type="component" value="Unassembled WGS sequence"/>
</dbReference>
<comment type="caution">
    <text evidence="13">The sequence shown here is derived from an EMBL/GenBank/DDBJ whole genome shotgun (WGS) entry which is preliminary data.</text>
</comment>
<dbReference type="InterPro" id="IPR001412">
    <property type="entry name" value="aa-tRNA-synth_I_CS"/>
</dbReference>
<dbReference type="InterPro" id="IPR050132">
    <property type="entry name" value="Gln/Glu-tRNA_Ligase"/>
</dbReference>
<evidence type="ECO:0000256" key="11">
    <source>
        <dbReference type="SAM" id="MobiDB-lite"/>
    </source>
</evidence>
<dbReference type="Pfam" id="PF04557">
    <property type="entry name" value="tRNA_synt_1c_R2"/>
    <property type="match status" value="1"/>
</dbReference>
<evidence type="ECO:0000256" key="3">
    <source>
        <dbReference type="ARBA" id="ARBA00022737"/>
    </source>
</evidence>
<dbReference type="FunFam" id="1.10.8.1290:FF:000002">
    <property type="entry name" value="Glutamine--tRNA ligase cytoplasmic"/>
    <property type="match status" value="1"/>
</dbReference>
<evidence type="ECO:0000256" key="7">
    <source>
        <dbReference type="ARBA" id="ARBA00022840"/>
    </source>
</evidence>
<evidence type="ECO:0000256" key="9">
    <source>
        <dbReference type="ARBA" id="ARBA00023146"/>
    </source>
</evidence>
<sequence length="1958" mass="221131">INYIEMPRRSPFHKAKPAVTTTKAEETVDVSCDVCNLLHRTESCPLLNSGIRVEDASLPSKAVLTLPDSLQAKKLPDGNWEVIANSVIFKGAQFGPLDAPKSTRYNPKCPYLLKVFPSKNQPYFLDTTDESKCNWMILVPFTTNSEVSNCICYQLQDNIYFTAVKEVQAGESLVVGYSPGYTAKLNEVKFPESTALRVAQSKSPKTYGTASEIKQSGSLHKSPKSSKGSVDHDYSGSKVSTPATPVSARRSNRKRKAVGDDDFIFETISSRSSPKKEPSSFTQIVDNTVFDTMNSSILADEDTDQNTEDEITTNDIFESGETDVDFDPSNTSENSPSKKDKVRLKGSRMGAVLALEEWKCKFCGKLEFSIPDFAVHLIEHYKSVGAARTEKSRLQKLSWSDDVSQSSEEATTGDNGNFKFDHAEEKLNDVSNPVLLSHVFNHSGDLDSDKKETKNDVWSEPKYPYYCDICVNKKVFNRGEYLIRHLKNHTGEVACAACNQMFTKESYLEHECMYEDLTEKTYICSECQKSFTNEKKLHIHLELIHSKSFECHSCQKTFHKNDSYESHKCKRIKLVDKFSKSQQQDSTDETNPALQCEMCDLNFEKSIDLARHLKSHGNFTCTICNKVLSNRTYKTHHSICKAVSMFATGATDQLKCPTCFTPFETRDGFRYHVATHTHPAMCPMCNLRLTSTTFIKTHVCVKFPCDGCLDEFATLIALKKHIASVHGQIEFYCFECALPFVTQDGYAAHTGCGVNDVRPEKKKRIRKCQDEGLFVCEVCGATYTKWSSLKTHRYTHGPKRFICELCGKSFHRREMLADHEFVHQEAQFECQICQKKMKSKKSLDVHMQIHKGNKRFQCDQCDKAFCQKINLTTHKLIHLPPELKGFECPHCKKKFASKEYLGFHIEGHEKGRNEICEMCGRSFVKLHMLNQHKKTAHGNQRYSCEFCKIIVRQKHSLTRHLKKRHQDLHEQWAVKGYVQSRYSPGDPSVIRSSAKKKAKNNEEIQLLEPEEETMYVVSSQGDGLTDESCEIIIPKVELLTEVVDVDASCEVETEELTFSGENMIIPENSNMMILQVEEGGEIVLTLASSDSLQCAGTTVVEGMIVDDGGTLQLHDRDNSPSHLGDLNLQNRCFGNAANKMGEYSNAQLVDICLMLGMSESKAKETIKNQQLISLITKLVEETWRVTGKNTTIDKKIANLLYILASKIKPQTEKYIPIVIQYIVEGKIDTEVRITAALKYLLENIKEEKLNEAAFEKACGVGINVTAEDIESAVKDTIDKQKDEIVERRYRFNIGKIMADIRSIPDMVWADGSAVKNEVELQVKLLLGPKTEEDLKPVDTSKGKGAGKKAGKGDEKSKSDASDKSKAKGGKPGAGKDSVDESSEGIEAILKKLPFHKPGMNYTTDGYPSSKLALDLLERHVKRVNGRVQTRFPPEPNGILHIGHAKAININFGYAKVMGGTCNLRYDDTNPEKEEERFFKSIIEMVRWLGYEPSQILHASDYFDQLYEWAVVLINKGLAYVCHQAAEDLKGFNPPPSPFRNRSVRENYQLFQDMKNGKFSEGTATLRMKVTLEEGKQDPVAYRIRYTPHPRTGDKWCVYPTYDFTHCLCDSIEDITHSLCTKEFQNRRSSYYWLCEAVETYIPVQWEYGRLNMCYTVVSKRKIAKLIDDKIVNDWDDPRLFTLPALRRRGIPPEALNDFCVRMGVTGAQIMVDPHMLDACARDALNRSAPRTMVVMDPIRVVISNFPIDITGSSLIKNESGYGISIPDFVGSPIETTATVHEVAFDKIIYIDREDFQEKSIKGYKRFAADQTVGLRHAGVVLKCEKIIKDDAGDITELLVSCLPITQTEKPKGFIHWVSQPIKIRVNLYDRLFAHKNPEDKNEVPNGFLSDCKSNTLTEKEGLADKYLLKNNKPFTAYQFERLGYFAIDPDSSSTRLVFNRTVTLKEDLAKKGDSSTSG</sequence>
<feature type="region of interest" description="Disordered" evidence="11">
    <location>
        <begin position="206"/>
        <end position="255"/>
    </location>
</feature>
<protein>
    <recommendedName>
        <fullName evidence="12">C2H2-type domain-containing protein</fullName>
    </recommendedName>
</protein>
<evidence type="ECO:0000256" key="10">
    <source>
        <dbReference type="PROSITE-ProRule" id="PRU00042"/>
    </source>
</evidence>
<dbReference type="GO" id="GO:0005524">
    <property type="term" value="F:ATP binding"/>
    <property type="evidence" value="ECO:0007669"/>
    <property type="project" value="UniProtKB-KW"/>
</dbReference>
<accession>A0A8J2PAS5</accession>
<keyword evidence="14" id="KW-1185">Reference proteome</keyword>
<dbReference type="GO" id="GO:0006425">
    <property type="term" value="P:glutaminyl-tRNA aminoacylation"/>
    <property type="evidence" value="ECO:0007669"/>
    <property type="project" value="InterPro"/>
</dbReference>
<evidence type="ECO:0000256" key="2">
    <source>
        <dbReference type="ARBA" id="ARBA00022723"/>
    </source>
</evidence>
<feature type="domain" description="C2H2-type" evidence="12">
    <location>
        <begin position="828"/>
        <end position="855"/>
    </location>
</feature>
<keyword evidence="3" id="KW-0677">Repeat</keyword>
<dbReference type="NCBIfam" id="TIGR00440">
    <property type="entry name" value="glnS"/>
    <property type="match status" value="1"/>
</dbReference>
<feature type="domain" description="C2H2-type" evidence="12">
    <location>
        <begin position="465"/>
        <end position="494"/>
    </location>
</feature>
<dbReference type="SMART" id="SM00355">
    <property type="entry name" value="ZnF_C2H2"/>
    <property type="match status" value="14"/>
</dbReference>
<feature type="non-terminal residue" evidence="13">
    <location>
        <position position="1958"/>
    </location>
</feature>
<dbReference type="InterPro" id="IPR007638">
    <property type="entry name" value="Gln-tRNA-synth_Ib_RNA-bd_2"/>
</dbReference>
<organism evidence="13 14">
    <name type="scientific">Allacma fusca</name>
    <dbReference type="NCBI Taxonomy" id="39272"/>
    <lineage>
        <taxon>Eukaryota</taxon>
        <taxon>Metazoa</taxon>
        <taxon>Ecdysozoa</taxon>
        <taxon>Arthropoda</taxon>
        <taxon>Hexapoda</taxon>
        <taxon>Collembola</taxon>
        <taxon>Symphypleona</taxon>
        <taxon>Sminthuridae</taxon>
        <taxon>Allacma</taxon>
    </lineage>
</organism>
<evidence type="ECO:0000259" key="12">
    <source>
        <dbReference type="PROSITE" id="PS50157"/>
    </source>
</evidence>
<feature type="compositionally biased region" description="Basic and acidic residues" evidence="11">
    <location>
        <begin position="1350"/>
        <end position="1365"/>
    </location>
</feature>
<dbReference type="Pfam" id="PF12874">
    <property type="entry name" value="zf-met"/>
    <property type="match status" value="1"/>
</dbReference>
<proteinExistence type="predicted"/>